<gene>
    <name evidence="2" type="ORF">E3N88_25124</name>
</gene>
<evidence type="ECO:0000313" key="3">
    <source>
        <dbReference type="Proteomes" id="UP000326396"/>
    </source>
</evidence>
<organism evidence="2 3">
    <name type="scientific">Mikania micrantha</name>
    <name type="common">bitter vine</name>
    <dbReference type="NCBI Taxonomy" id="192012"/>
    <lineage>
        <taxon>Eukaryota</taxon>
        <taxon>Viridiplantae</taxon>
        <taxon>Streptophyta</taxon>
        <taxon>Embryophyta</taxon>
        <taxon>Tracheophyta</taxon>
        <taxon>Spermatophyta</taxon>
        <taxon>Magnoliopsida</taxon>
        <taxon>eudicotyledons</taxon>
        <taxon>Gunneridae</taxon>
        <taxon>Pentapetalae</taxon>
        <taxon>asterids</taxon>
        <taxon>campanulids</taxon>
        <taxon>Asterales</taxon>
        <taxon>Asteraceae</taxon>
        <taxon>Asteroideae</taxon>
        <taxon>Heliantheae alliance</taxon>
        <taxon>Eupatorieae</taxon>
        <taxon>Mikania</taxon>
    </lineage>
</organism>
<reference evidence="2 3" key="1">
    <citation type="submission" date="2019-05" db="EMBL/GenBank/DDBJ databases">
        <title>Mikania micrantha, genome provides insights into the molecular mechanism of rapid growth.</title>
        <authorList>
            <person name="Liu B."/>
        </authorList>
    </citation>
    <scope>NUCLEOTIDE SEQUENCE [LARGE SCALE GENOMIC DNA]</scope>
    <source>
        <strain evidence="2">NLD-2019</strain>
        <tissue evidence="2">Leaf</tissue>
    </source>
</reference>
<sequence length="77" mass="8228">MQFLSCVVCFFFWQSLDPGLSVLGGLLIIAGLYLVTWARYREKQQAAASGASHSPSTEPLIAQVLSGPSPSLAESID</sequence>
<keyword evidence="1" id="KW-1133">Transmembrane helix</keyword>
<protein>
    <recommendedName>
        <fullName evidence="4">WAT1-related protein</fullName>
    </recommendedName>
</protein>
<dbReference type="EMBL" id="SZYD01000013">
    <property type="protein sequence ID" value="KAD4384956.1"/>
    <property type="molecule type" value="Genomic_DNA"/>
</dbReference>
<accession>A0A5N6N5B2</accession>
<name>A0A5N6N5B2_9ASTR</name>
<feature type="transmembrane region" description="Helical" evidence="1">
    <location>
        <begin position="20"/>
        <end position="38"/>
    </location>
</feature>
<evidence type="ECO:0008006" key="4">
    <source>
        <dbReference type="Google" id="ProtNLM"/>
    </source>
</evidence>
<keyword evidence="1" id="KW-0472">Membrane</keyword>
<evidence type="ECO:0000313" key="2">
    <source>
        <dbReference type="EMBL" id="KAD4384956.1"/>
    </source>
</evidence>
<proteinExistence type="predicted"/>
<comment type="caution">
    <text evidence="2">The sequence shown here is derived from an EMBL/GenBank/DDBJ whole genome shotgun (WGS) entry which is preliminary data.</text>
</comment>
<dbReference type="Proteomes" id="UP000326396">
    <property type="component" value="Linkage Group LG3"/>
</dbReference>
<keyword evidence="3" id="KW-1185">Reference proteome</keyword>
<evidence type="ECO:0000256" key="1">
    <source>
        <dbReference type="SAM" id="Phobius"/>
    </source>
</evidence>
<keyword evidence="1" id="KW-0812">Transmembrane</keyword>
<dbReference type="AlphaFoldDB" id="A0A5N6N5B2"/>